<dbReference type="AlphaFoldDB" id="A0A382KPF2"/>
<evidence type="ECO:0000313" key="1">
    <source>
        <dbReference type="EMBL" id="SVC26146.1"/>
    </source>
</evidence>
<proteinExistence type="predicted"/>
<sequence>MKETMNLRHIVRAKDVEAYSPANHLGTQNRRLIGEETV</sequence>
<dbReference type="EMBL" id="UINC01081883">
    <property type="protein sequence ID" value="SVC26146.1"/>
    <property type="molecule type" value="Genomic_DNA"/>
</dbReference>
<reference evidence="1" key="1">
    <citation type="submission" date="2018-05" db="EMBL/GenBank/DDBJ databases">
        <authorList>
            <person name="Lanie J.A."/>
            <person name="Ng W.-L."/>
            <person name="Kazmierczak K.M."/>
            <person name="Andrzejewski T.M."/>
            <person name="Davidsen T.M."/>
            <person name="Wayne K.J."/>
            <person name="Tettelin H."/>
            <person name="Glass J.I."/>
            <person name="Rusch D."/>
            <person name="Podicherti R."/>
            <person name="Tsui H.-C.T."/>
            <person name="Winkler M.E."/>
        </authorList>
    </citation>
    <scope>NUCLEOTIDE SEQUENCE</scope>
</reference>
<accession>A0A382KPF2</accession>
<name>A0A382KPF2_9ZZZZ</name>
<gene>
    <name evidence="1" type="ORF">METZ01_LOCUS279000</name>
</gene>
<feature type="non-terminal residue" evidence="1">
    <location>
        <position position="38"/>
    </location>
</feature>
<organism evidence="1">
    <name type="scientific">marine metagenome</name>
    <dbReference type="NCBI Taxonomy" id="408172"/>
    <lineage>
        <taxon>unclassified sequences</taxon>
        <taxon>metagenomes</taxon>
        <taxon>ecological metagenomes</taxon>
    </lineage>
</organism>
<protein>
    <submittedName>
        <fullName evidence="1">Uncharacterized protein</fullName>
    </submittedName>
</protein>